<keyword evidence="22" id="KW-1185">Reference proteome</keyword>
<feature type="region of interest" description="Disordered" evidence="18">
    <location>
        <begin position="531"/>
        <end position="550"/>
    </location>
</feature>
<keyword evidence="12 17" id="KW-0267">Excision nuclease</keyword>
<keyword evidence="13 17" id="KW-0238">DNA-binding</keyword>
<evidence type="ECO:0000256" key="10">
    <source>
        <dbReference type="ARBA" id="ARBA00022839"/>
    </source>
</evidence>
<dbReference type="PRINTS" id="PR00853">
    <property type="entry name" value="XPGRADSUPER"/>
</dbReference>
<dbReference type="Gene3D" id="3.40.50.1010">
    <property type="entry name" value="5'-nuclease"/>
    <property type="match status" value="1"/>
</dbReference>
<evidence type="ECO:0000313" key="22">
    <source>
        <dbReference type="Proteomes" id="UP000735302"/>
    </source>
</evidence>
<feature type="compositionally biased region" description="Basic and acidic residues" evidence="18">
    <location>
        <begin position="752"/>
        <end position="763"/>
    </location>
</feature>
<evidence type="ECO:0000256" key="15">
    <source>
        <dbReference type="ARBA" id="ARBA00023242"/>
    </source>
</evidence>
<keyword evidence="7 17" id="KW-0227">DNA damage</keyword>
<gene>
    <name evidence="21" type="ORF">PoB_002424400</name>
</gene>
<dbReference type="GO" id="GO:0003677">
    <property type="term" value="F:DNA binding"/>
    <property type="evidence" value="ECO:0007669"/>
    <property type="project" value="UniProtKB-UniRule"/>
</dbReference>
<dbReference type="FunFam" id="3.40.50.1010:FF:000096">
    <property type="entry name" value="Exonuclease 1"/>
    <property type="match status" value="1"/>
</dbReference>
<dbReference type="InterPro" id="IPR037315">
    <property type="entry name" value="EXO1_H3TH"/>
</dbReference>
<keyword evidence="4 17" id="KW-0540">Nuclease</keyword>
<feature type="region of interest" description="Disordered" evidence="18">
    <location>
        <begin position="585"/>
        <end position="675"/>
    </location>
</feature>
<dbReference type="SMART" id="SM00484">
    <property type="entry name" value="XPGI"/>
    <property type="match status" value="1"/>
</dbReference>
<dbReference type="FunFam" id="1.10.150.20:FF:000011">
    <property type="entry name" value="exonuclease 1"/>
    <property type="match status" value="1"/>
</dbReference>
<evidence type="ECO:0000259" key="20">
    <source>
        <dbReference type="SMART" id="SM00485"/>
    </source>
</evidence>
<evidence type="ECO:0000256" key="8">
    <source>
        <dbReference type="ARBA" id="ARBA00022769"/>
    </source>
</evidence>
<keyword evidence="8 17" id="KW-0228">DNA excision</keyword>
<feature type="region of interest" description="Disordered" evidence="18">
    <location>
        <begin position="830"/>
        <end position="860"/>
    </location>
</feature>
<evidence type="ECO:0000256" key="17">
    <source>
        <dbReference type="RuleBase" id="RU910737"/>
    </source>
</evidence>
<dbReference type="SMART" id="SM00279">
    <property type="entry name" value="HhH2"/>
    <property type="match status" value="1"/>
</dbReference>
<evidence type="ECO:0000256" key="6">
    <source>
        <dbReference type="ARBA" id="ARBA00022759"/>
    </source>
</evidence>
<evidence type="ECO:0000313" key="21">
    <source>
        <dbReference type="EMBL" id="GFN97738.1"/>
    </source>
</evidence>
<dbReference type="InterPro" id="IPR036279">
    <property type="entry name" value="5-3_exonuclease_C_sf"/>
</dbReference>
<dbReference type="Gene3D" id="1.10.150.20">
    <property type="entry name" value="5' to 3' exonuclease, C-terminal subdomain"/>
    <property type="match status" value="1"/>
</dbReference>
<dbReference type="PROSITE" id="PS00842">
    <property type="entry name" value="XPG_2"/>
    <property type="match status" value="1"/>
</dbReference>
<evidence type="ECO:0000256" key="5">
    <source>
        <dbReference type="ARBA" id="ARBA00022723"/>
    </source>
</evidence>
<reference evidence="21 22" key="1">
    <citation type="journal article" date="2021" name="Elife">
        <title>Chloroplast acquisition without the gene transfer in kleptoplastic sea slugs, Plakobranchus ocellatus.</title>
        <authorList>
            <person name="Maeda T."/>
            <person name="Takahashi S."/>
            <person name="Yoshida T."/>
            <person name="Shimamura S."/>
            <person name="Takaki Y."/>
            <person name="Nagai Y."/>
            <person name="Toyoda A."/>
            <person name="Suzuki Y."/>
            <person name="Arimoto A."/>
            <person name="Ishii H."/>
            <person name="Satoh N."/>
            <person name="Nishiyama T."/>
            <person name="Hasebe M."/>
            <person name="Maruyama T."/>
            <person name="Minagawa J."/>
            <person name="Obokata J."/>
            <person name="Shigenobu S."/>
        </authorList>
    </citation>
    <scope>NUCLEOTIDE SEQUENCE [LARGE SCALE GENOMIC DNA]</scope>
</reference>
<evidence type="ECO:0000256" key="2">
    <source>
        <dbReference type="ARBA" id="ARBA00010563"/>
    </source>
</evidence>
<feature type="region of interest" description="Disordered" evidence="18">
    <location>
        <begin position="1074"/>
        <end position="1117"/>
    </location>
</feature>
<keyword evidence="10 17" id="KW-0269">Exonuclease</keyword>
<name>A0AAV3ZQY6_9GAST</name>
<comment type="similarity">
    <text evidence="2 17">Belongs to the XPG/RAD2 endonuclease family. EXO1 subfamily.</text>
</comment>
<dbReference type="GO" id="GO:0017108">
    <property type="term" value="F:5'-flap endonuclease activity"/>
    <property type="evidence" value="ECO:0007669"/>
    <property type="project" value="TreeGrafter"/>
</dbReference>
<feature type="region of interest" description="Disordered" evidence="18">
    <location>
        <begin position="776"/>
        <end position="800"/>
    </location>
</feature>
<keyword evidence="11 17" id="KW-0460">Magnesium</keyword>
<dbReference type="PROSITE" id="PS00841">
    <property type="entry name" value="XPG_1"/>
    <property type="match status" value="1"/>
</dbReference>
<feature type="compositionally biased region" description="Polar residues" evidence="18">
    <location>
        <begin position="694"/>
        <end position="724"/>
    </location>
</feature>
<dbReference type="PANTHER" id="PTHR11081">
    <property type="entry name" value="FLAP ENDONUCLEASE FAMILY MEMBER"/>
    <property type="match status" value="1"/>
</dbReference>
<dbReference type="GO" id="GO:0006310">
    <property type="term" value="P:DNA recombination"/>
    <property type="evidence" value="ECO:0007669"/>
    <property type="project" value="TreeGrafter"/>
</dbReference>
<sequence length="1153" mass="128791">MGDAEFYMETSEWGSNWDHRVQKQWRQTTRWETLSFTWRPASRVKMHSLVKKKRFQSVDVCHLLEHCRGFIWGWGRRSRSSVDLDPKERLACGRGLAYHYADYCERNTKVNILKVIQVWLKKLLKFRMGIQGLLPFLKKIHQPVNISDFKGCTVAVDAYCWLHKGAFSCAEKLAMGEKTEQYVYYCMKYVDYLLRKGLKPILVFDGCHLKSKEEVEKTRRGRRELNRKKAAQFLREGKRAEAKECLQRCVDITPQMALNLMNVCRDRGVDCIVAPYEADAQLAYLNLCGIAQLIVTEDSDLLLFGCEKVIFKMDFYGNGILIEKSRLNEVLALQNSFYSFEKFRLMCILSGCDYLPSLPGIGLVKACKVLKTARQQELRLLLKKLPTYLKMNLVVPDEYVDKFEQANNTFLYQLVFDPLQCKLVPLNPYPPEVDGSQLDYAGQYMPNEKAYQIALGNVDIHTHQCIAFFDPRTFQPKNATRAQHRHQLSIWDPEYQVKSSGSPCKTIQPSVAGEQQWQPPHGKDKTVRINIPQRSMPSPVKSQNIQDPGKLDKATEKLLMAEYEPDIKPEGGGDADTLEYFSSSQKENMKGDVPSDLGRTEQQEDSDGETVEVQASPKKGKKRKTPSWLAETDIETKDMEPANEVSDASQRESCASGPSPNKTRNVFAVSPARKTGRFNLDVHALKVKSRYFGSASSPKETNATATPSVSQTNSPPAQKTSLASSAKKKNSTLSPKRRLLSMFENAPVITKQQKDEAEEDLPKKVTPKLGLHKYFYTKDSQMMRSQAKPEQPDAVKSEQMPSLTCLGSCSSSDDQTCSSLTEYRSKCEQKSGVTALGSQVSSDKLSRQSQSVQQDKAGTLGKSRLSAFSWSKSNVLSKKMAKPPSSSVLKHFFTPDANKNELECEVFEDSSLQLSSEDGGCGSVESDKSPEGSERSVTPDSGVADNDESQTTDSDKSQCIDNDESHTKVNNKSHSSNISDCDKNPKAPCDGADDLVEMKSCSYDQFVESLVSQEDEPSQAKQKGLPSPESSSESQGCVKVAAEETASQRSSSSASQQDRYSVASMDSFCLDSSQDVVDLTDPDTDVDSQSSQLSTASKSSSLSTSSRCRVSGLSRLGSKRDLSKVKLKSGMKRSTSKLVPGQQSITDMISKYW</sequence>
<dbReference type="SUPFAM" id="SSF88723">
    <property type="entry name" value="PIN domain-like"/>
    <property type="match status" value="1"/>
</dbReference>
<dbReference type="InterPro" id="IPR006085">
    <property type="entry name" value="XPG_DNA_repair_N"/>
</dbReference>
<dbReference type="Proteomes" id="UP000735302">
    <property type="component" value="Unassembled WGS sequence"/>
</dbReference>
<feature type="compositionally biased region" description="Basic residues" evidence="18">
    <location>
        <begin position="726"/>
        <end position="739"/>
    </location>
</feature>
<feature type="compositionally biased region" description="Polar residues" evidence="18">
    <location>
        <begin position="499"/>
        <end position="518"/>
    </location>
</feature>
<dbReference type="InterPro" id="IPR044752">
    <property type="entry name" value="PIN-like_EXO1"/>
</dbReference>
<feature type="compositionally biased region" description="Basic and acidic residues" evidence="18">
    <location>
        <begin position="925"/>
        <end position="934"/>
    </location>
</feature>
<comment type="function">
    <text evidence="17">5'-&gt;3' double-stranded DNA exonuclease which may also possess a cryptic 3'-&gt;5' double-stranded DNA exonuclease activity. Functions in DNA mismatch repair.</text>
</comment>
<dbReference type="EC" id="3.1.-.-" evidence="17"/>
<evidence type="ECO:0000256" key="3">
    <source>
        <dbReference type="ARBA" id="ARBA00020324"/>
    </source>
</evidence>
<evidence type="ECO:0000256" key="16">
    <source>
        <dbReference type="ARBA" id="ARBA00055562"/>
    </source>
</evidence>
<dbReference type="InterPro" id="IPR029060">
    <property type="entry name" value="PIN-like_dom_sf"/>
</dbReference>
<feature type="compositionally biased region" description="Low complexity" evidence="18">
    <location>
        <begin position="1087"/>
        <end position="1106"/>
    </location>
</feature>
<dbReference type="PANTHER" id="PTHR11081:SF8">
    <property type="entry name" value="EXONUCLEASE 1"/>
    <property type="match status" value="1"/>
</dbReference>
<dbReference type="GO" id="GO:0006298">
    <property type="term" value="P:mismatch repair"/>
    <property type="evidence" value="ECO:0007669"/>
    <property type="project" value="TreeGrafter"/>
</dbReference>
<feature type="region of interest" description="Disordered" evidence="18">
    <location>
        <begin position="1009"/>
        <end position="1059"/>
    </location>
</feature>
<accession>A0AAV3ZQY6</accession>
<dbReference type="Pfam" id="PF00867">
    <property type="entry name" value="XPG_I"/>
    <property type="match status" value="1"/>
</dbReference>
<keyword evidence="5 17" id="KW-0479">Metal-binding</keyword>
<dbReference type="InterPro" id="IPR006086">
    <property type="entry name" value="XPG-I_dom"/>
</dbReference>
<evidence type="ECO:0000256" key="9">
    <source>
        <dbReference type="ARBA" id="ARBA00022801"/>
    </source>
</evidence>
<feature type="compositionally biased region" description="Low complexity" evidence="18">
    <location>
        <begin position="1047"/>
        <end position="1057"/>
    </location>
</feature>
<feature type="region of interest" description="Disordered" evidence="18">
    <location>
        <begin position="909"/>
        <end position="993"/>
    </location>
</feature>
<comment type="function">
    <text evidence="16">5'-&gt;3' double-stranded DNA exonuclease which may also contain a cryptic 3'-&gt;5' double-stranded DNA exonuclease activity. Also exhibits endonuclease activity against 5'-overhanging flap structures similar to those generated by displacement synthesis when DNA polymerase encounters the 5'-end of a downstream Okazaki fragment. Required for DNA mismatch repair (MMR).</text>
</comment>
<dbReference type="Pfam" id="PF00752">
    <property type="entry name" value="XPG_N"/>
    <property type="match status" value="1"/>
</dbReference>
<dbReference type="SUPFAM" id="SSF47807">
    <property type="entry name" value="5' to 3' exonuclease, C-terminal subdomain"/>
    <property type="match status" value="1"/>
</dbReference>
<dbReference type="GO" id="GO:0046872">
    <property type="term" value="F:metal ion binding"/>
    <property type="evidence" value="ECO:0007669"/>
    <property type="project" value="UniProtKB-UniRule"/>
</dbReference>
<dbReference type="GO" id="GO:0035312">
    <property type="term" value="F:5'-3' DNA exonuclease activity"/>
    <property type="evidence" value="ECO:0007669"/>
    <property type="project" value="UniProtKB-UniRule"/>
</dbReference>
<dbReference type="InterPro" id="IPR008918">
    <property type="entry name" value="HhH2"/>
</dbReference>
<feature type="region of interest" description="Disordered" evidence="18">
    <location>
        <begin position="691"/>
        <end position="764"/>
    </location>
</feature>
<evidence type="ECO:0000259" key="19">
    <source>
        <dbReference type="SMART" id="SM00484"/>
    </source>
</evidence>
<feature type="region of interest" description="Disordered" evidence="18">
    <location>
        <begin position="499"/>
        <end position="525"/>
    </location>
</feature>
<dbReference type="InterPro" id="IPR019974">
    <property type="entry name" value="XPG_CS"/>
</dbReference>
<protein>
    <recommendedName>
        <fullName evidence="3 17">Exonuclease 1</fullName>
        <ecNumber evidence="17">3.1.-.-</ecNumber>
    </recommendedName>
</protein>
<evidence type="ECO:0000256" key="14">
    <source>
        <dbReference type="ARBA" id="ARBA00023204"/>
    </source>
</evidence>
<feature type="compositionally biased region" description="Polar residues" evidence="18">
    <location>
        <begin position="532"/>
        <end position="546"/>
    </location>
</feature>
<dbReference type="EMBL" id="BLXT01002806">
    <property type="protein sequence ID" value="GFN97738.1"/>
    <property type="molecule type" value="Genomic_DNA"/>
</dbReference>
<feature type="domain" description="XPG N-terminal" evidence="20">
    <location>
        <begin position="128"/>
        <end position="226"/>
    </location>
</feature>
<evidence type="ECO:0000256" key="18">
    <source>
        <dbReference type="SAM" id="MobiDB-lite"/>
    </source>
</evidence>
<keyword evidence="15 17" id="KW-0539">Nucleus</keyword>
<proteinExistence type="inferred from homology"/>
<evidence type="ECO:0000256" key="13">
    <source>
        <dbReference type="ARBA" id="ARBA00023125"/>
    </source>
</evidence>
<feature type="compositionally biased region" description="Basic and acidic residues" evidence="18">
    <location>
        <begin position="953"/>
        <end position="967"/>
    </location>
</feature>
<evidence type="ECO:0000256" key="11">
    <source>
        <dbReference type="ARBA" id="ARBA00022842"/>
    </source>
</evidence>
<comment type="subcellular location">
    <subcellularLocation>
        <location evidence="1 17">Nucleus</location>
    </subcellularLocation>
</comment>
<feature type="compositionally biased region" description="Polar residues" evidence="18">
    <location>
        <begin position="646"/>
        <end position="664"/>
    </location>
</feature>
<dbReference type="InterPro" id="IPR006084">
    <property type="entry name" value="XPG/Rad2"/>
</dbReference>
<dbReference type="SMART" id="SM00485">
    <property type="entry name" value="XPGN"/>
    <property type="match status" value="1"/>
</dbReference>
<keyword evidence="6" id="KW-0255">Endonuclease</keyword>
<dbReference type="AlphaFoldDB" id="A0AAV3ZQY6"/>
<keyword evidence="14 17" id="KW-0234">DNA repair</keyword>
<evidence type="ECO:0000256" key="12">
    <source>
        <dbReference type="ARBA" id="ARBA00022881"/>
    </source>
</evidence>
<evidence type="ECO:0000256" key="1">
    <source>
        <dbReference type="ARBA" id="ARBA00004123"/>
    </source>
</evidence>
<keyword evidence="9 17" id="KW-0378">Hydrolase</keyword>
<feature type="domain" description="XPG-I" evidence="19">
    <location>
        <begin position="265"/>
        <end position="333"/>
    </location>
</feature>
<organism evidence="21 22">
    <name type="scientific">Plakobranchus ocellatus</name>
    <dbReference type="NCBI Taxonomy" id="259542"/>
    <lineage>
        <taxon>Eukaryota</taxon>
        <taxon>Metazoa</taxon>
        <taxon>Spiralia</taxon>
        <taxon>Lophotrochozoa</taxon>
        <taxon>Mollusca</taxon>
        <taxon>Gastropoda</taxon>
        <taxon>Heterobranchia</taxon>
        <taxon>Euthyneura</taxon>
        <taxon>Panpulmonata</taxon>
        <taxon>Sacoglossa</taxon>
        <taxon>Placobranchoidea</taxon>
        <taxon>Plakobranchidae</taxon>
        <taxon>Plakobranchus</taxon>
    </lineage>
</organism>
<evidence type="ECO:0000256" key="4">
    <source>
        <dbReference type="ARBA" id="ARBA00022722"/>
    </source>
</evidence>
<evidence type="ECO:0000256" key="7">
    <source>
        <dbReference type="ARBA" id="ARBA00022763"/>
    </source>
</evidence>
<comment type="caution">
    <text evidence="21">The sequence shown here is derived from an EMBL/GenBank/DDBJ whole genome shotgun (WGS) entry which is preliminary data.</text>
</comment>
<dbReference type="CDD" id="cd09857">
    <property type="entry name" value="PIN_EXO1"/>
    <property type="match status" value="1"/>
</dbReference>
<feature type="compositionally biased region" description="Polar residues" evidence="18">
    <location>
        <begin position="836"/>
        <end position="856"/>
    </location>
</feature>
<feature type="compositionally biased region" description="Polar residues" evidence="18">
    <location>
        <begin position="968"/>
        <end position="979"/>
    </location>
</feature>
<dbReference type="GO" id="GO:0005634">
    <property type="term" value="C:nucleus"/>
    <property type="evidence" value="ECO:0007669"/>
    <property type="project" value="UniProtKB-SubCell"/>
</dbReference>
<comment type="cofactor">
    <cofactor evidence="17">
        <name>Mg(2+)</name>
        <dbReference type="ChEBI" id="CHEBI:18420"/>
    </cofactor>
    <text evidence="17">Binds 2 magnesium ions per subunit. They probably participate in the reaction catalyzed by the enzyme. May bind an additional third magnesium ion after substrate binding.</text>
</comment>
<dbReference type="CDD" id="cd09908">
    <property type="entry name" value="H3TH_EXO1"/>
    <property type="match status" value="1"/>
</dbReference>